<evidence type="ECO:0000256" key="1">
    <source>
        <dbReference type="SAM" id="MobiDB-lite"/>
    </source>
</evidence>
<dbReference type="Gramene" id="OPUNC11G17870.1">
    <property type="protein sequence ID" value="OPUNC11G17870.1"/>
    <property type="gene ID" value="OPUNC11G17870"/>
</dbReference>
<name>A0A0E0MHP5_ORYPU</name>
<evidence type="ECO:0000313" key="3">
    <source>
        <dbReference type="Proteomes" id="UP000026962"/>
    </source>
</evidence>
<reference evidence="2" key="2">
    <citation type="submission" date="2018-05" db="EMBL/GenBank/DDBJ databases">
        <title>OpunRS2 (Oryza punctata Reference Sequence Version 2).</title>
        <authorList>
            <person name="Zhang J."/>
            <person name="Kudrna D."/>
            <person name="Lee S."/>
            <person name="Talag J."/>
            <person name="Welchert J."/>
            <person name="Wing R.A."/>
        </authorList>
    </citation>
    <scope>NUCLEOTIDE SEQUENCE [LARGE SCALE GENOMIC DNA]</scope>
</reference>
<reference evidence="2" key="1">
    <citation type="submission" date="2015-04" db="UniProtKB">
        <authorList>
            <consortium name="EnsemblPlants"/>
        </authorList>
    </citation>
    <scope>IDENTIFICATION</scope>
</reference>
<dbReference type="AlphaFoldDB" id="A0A0E0MHP5"/>
<keyword evidence="3" id="KW-1185">Reference proteome</keyword>
<proteinExistence type="predicted"/>
<evidence type="ECO:0000313" key="2">
    <source>
        <dbReference type="EnsemblPlants" id="OPUNC11G17870.1"/>
    </source>
</evidence>
<dbReference type="EnsemblPlants" id="OPUNC11G17870.1">
    <property type="protein sequence ID" value="OPUNC11G17870.1"/>
    <property type="gene ID" value="OPUNC11G17870"/>
</dbReference>
<accession>A0A0E0MHP5</accession>
<feature type="region of interest" description="Disordered" evidence="1">
    <location>
        <begin position="82"/>
        <end position="107"/>
    </location>
</feature>
<dbReference type="HOGENOM" id="CLU_2214231_0_0_1"/>
<organism evidence="2">
    <name type="scientific">Oryza punctata</name>
    <name type="common">Red rice</name>
    <dbReference type="NCBI Taxonomy" id="4537"/>
    <lineage>
        <taxon>Eukaryota</taxon>
        <taxon>Viridiplantae</taxon>
        <taxon>Streptophyta</taxon>
        <taxon>Embryophyta</taxon>
        <taxon>Tracheophyta</taxon>
        <taxon>Spermatophyta</taxon>
        <taxon>Magnoliopsida</taxon>
        <taxon>Liliopsida</taxon>
        <taxon>Poales</taxon>
        <taxon>Poaceae</taxon>
        <taxon>BOP clade</taxon>
        <taxon>Oryzoideae</taxon>
        <taxon>Oryzeae</taxon>
        <taxon>Oryzinae</taxon>
        <taxon>Oryza</taxon>
    </lineage>
</organism>
<protein>
    <submittedName>
        <fullName evidence="2">Uncharacterized protein</fullName>
    </submittedName>
</protein>
<dbReference type="Proteomes" id="UP000026962">
    <property type="component" value="Chromosome 11"/>
</dbReference>
<sequence>MAWPERSPSRSPVARTQSYMAGVAVPVGGGVYATRQKKIGNFTLVDEWAKFAEMVPPCMAPYYAEQHPKSVVVPEVSGLPDQLAKTPAAGRDPLVVPYPTQELGRLK</sequence>